<dbReference type="eggNOG" id="ENOG502S8V6">
    <property type="taxonomic scope" value="Eukaryota"/>
</dbReference>
<dbReference type="OrthoDB" id="5689at2759"/>
<evidence type="ECO:0000259" key="1">
    <source>
        <dbReference type="PROSITE" id="PS51186"/>
    </source>
</evidence>
<accession>M7SVV6</accession>
<dbReference type="OMA" id="AYAEDYC"/>
<dbReference type="CDD" id="cd04301">
    <property type="entry name" value="NAT_SF"/>
    <property type="match status" value="1"/>
</dbReference>
<protein>
    <submittedName>
        <fullName evidence="2">Putative gnat family protein</fullName>
    </submittedName>
</protein>
<dbReference type="Proteomes" id="UP000012174">
    <property type="component" value="Unassembled WGS sequence"/>
</dbReference>
<dbReference type="PANTHER" id="PTHR43617:SF9">
    <property type="entry name" value="GNAT FAMILY ACETYLTRANSFERASE"/>
    <property type="match status" value="1"/>
</dbReference>
<dbReference type="AlphaFoldDB" id="M7SVV6"/>
<evidence type="ECO:0000313" key="3">
    <source>
        <dbReference type="Proteomes" id="UP000012174"/>
    </source>
</evidence>
<dbReference type="Pfam" id="PF00583">
    <property type="entry name" value="Acetyltransf_1"/>
    <property type="match status" value="1"/>
</dbReference>
<feature type="domain" description="N-acetyltransferase" evidence="1">
    <location>
        <begin position="9"/>
        <end position="171"/>
    </location>
</feature>
<gene>
    <name evidence="2" type="ORF">UCREL1_2222</name>
</gene>
<dbReference type="PANTHER" id="PTHR43617">
    <property type="entry name" value="L-AMINO ACID N-ACETYLTRANSFERASE"/>
    <property type="match status" value="1"/>
</dbReference>
<reference evidence="3" key="1">
    <citation type="journal article" date="2013" name="Genome Announc.">
        <title>Draft genome sequence of the grapevine dieback fungus Eutypa lata UCR-EL1.</title>
        <authorList>
            <person name="Blanco-Ulate B."/>
            <person name="Rolshausen P.E."/>
            <person name="Cantu D."/>
        </authorList>
    </citation>
    <scope>NUCLEOTIDE SEQUENCE [LARGE SCALE GENOMIC DNA]</scope>
    <source>
        <strain evidence="3">UCR-EL1</strain>
    </source>
</reference>
<name>M7SVV6_EUTLA</name>
<proteinExistence type="predicted"/>
<dbReference type="KEGG" id="ela:UCREL1_2222"/>
<keyword evidence="3" id="KW-1185">Reference proteome</keyword>
<dbReference type="Gene3D" id="3.40.630.30">
    <property type="match status" value="1"/>
</dbReference>
<dbReference type="InterPro" id="IPR000182">
    <property type="entry name" value="GNAT_dom"/>
</dbReference>
<dbReference type="PROSITE" id="PS51186">
    <property type="entry name" value="GNAT"/>
    <property type="match status" value="1"/>
</dbReference>
<dbReference type="STRING" id="1287681.M7SVV6"/>
<dbReference type="InterPro" id="IPR050276">
    <property type="entry name" value="MshD_Acetyltransferase"/>
</dbReference>
<dbReference type="GO" id="GO:0016747">
    <property type="term" value="F:acyltransferase activity, transferring groups other than amino-acyl groups"/>
    <property type="evidence" value="ECO:0007669"/>
    <property type="project" value="InterPro"/>
</dbReference>
<dbReference type="InterPro" id="IPR016181">
    <property type="entry name" value="Acyl_CoA_acyltransferase"/>
</dbReference>
<dbReference type="HOGENOM" id="CLU_098389_0_1_1"/>
<organism evidence="2 3">
    <name type="scientific">Eutypa lata (strain UCR-EL1)</name>
    <name type="common">Grapevine dieback disease fungus</name>
    <name type="synonym">Eutypa armeniacae</name>
    <dbReference type="NCBI Taxonomy" id="1287681"/>
    <lineage>
        <taxon>Eukaryota</taxon>
        <taxon>Fungi</taxon>
        <taxon>Dikarya</taxon>
        <taxon>Ascomycota</taxon>
        <taxon>Pezizomycotina</taxon>
        <taxon>Sordariomycetes</taxon>
        <taxon>Xylariomycetidae</taxon>
        <taxon>Xylariales</taxon>
        <taxon>Diatrypaceae</taxon>
        <taxon>Eutypa</taxon>
    </lineage>
</organism>
<sequence>MADINNTNLQFRIATPEDAPQLQKLVQAAFRAEDSRENWTADMTLNSSFRMEVEEVLRIITKPDSAILIATNSDDDNNTLVACCGISKRSDNLARFGPFAVDTQLQRRGLGRQVLAYAEDYCRRTWGVKKLELNALSTRRELIAWYMRCGYQKTGASEPFPHDRFEELDLPGDMCFIMFEKDLDTAPLAAGTG</sequence>
<dbReference type="SUPFAM" id="SSF55729">
    <property type="entry name" value="Acyl-CoA N-acyltransferases (Nat)"/>
    <property type="match status" value="1"/>
</dbReference>
<dbReference type="EMBL" id="KB705791">
    <property type="protein sequence ID" value="EMR70739.1"/>
    <property type="molecule type" value="Genomic_DNA"/>
</dbReference>
<evidence type="ECO:0000313" key="2">
    <source>
        <dbReference type="EMBL" id="EMR70739.1"/>
    </source>
</evidence>